<dbReference type="RefSeq" id="YP_009613155.1">
    <property type="nucleotide sequence ID" value="NC_042019.1"/>
</dbReference>
<dbReference type="EMBL" id="MF479730">
    <property type="protein sequence ID" value="ASU00704.1"/>
    <property type="molecule type" value="Genomic_DNA"/>
</dbReference>
<accession>A0A223LF59</accession>
<dbReference type="Proteomes" id="UP000221110">
    <property type="component" value="Segment"/>
</dbReference>
<dbReference type="GeneID" id="40089525"/>
<name>A0A223LF59_9CAUD</name>
<protein>
    <submittedName>
        <fullName evidence="1">Uncharacterized protein</fullName>
    </submittedName>
</protein>
<keyword evidence="2" id="KW-1185">Reference proteome</keyword>
<evidence type="ECO:0000313" key="1">
    <source>
        <dbReference type="EMBL" id="ASU00704.1"/>
    </source>
</evidence>
<dbReference type="KEGG" id="vg:40089525"/>
<sequence>MARSNELVEKAVQLQKLLVEVEALATEHDYGMEINGNEVDFSDWLSSSCYGEGSEAFGVHADGSVWMESNC</sequence>
<evidence type="ECO:0000313" key="2">
    <source>
        <dbReference type="Proteomes" id="UP000221110"/>
    </source>
</evidence>
<proteinExistence type="predicted"/>
<organism evidence="1 2">
    <name type="scientific">Aeromonas phage AS-gz</name>
    <dbReference type="NCBI Taxonomy" id="2026082"/>
    <lineage>
        <taxon>Viruses</taxon>
        <taxon>Duplodnaviria</taxon>
        <taxon>Heunggongvirae</taxon>
        <taxon>Uroviricota</taxon>
        <taxon>Caudoviricetes</taxon>
        <taxon>Pantevenvirales</taxon>
        <taxon>Straboviridae</taxon>
        <taxon>Tulanevirus</taxon>
        <taxon>Tulanevirus asgz</taxon>
    </lineage>
</organism>
<reference evidence="1 2" key="1">
    <citation type="submission" date="2017-07" db="EMBL/GenBank/DDBJ databases">
        <title>In vitro design and evaluation of phage cocktails against multidrug-resistant Aeromonas salmonicida.</title>
        <authorList>
            <person name="Chen L."/>
            <person name="Yuan S."/>
            <person name="Ma Y."/>
        </authorList>
    </citation>
    <scope>NUCLEOTIDE SEQUENCE [LARGE SCALE GENOMIC DNA]</scope>
</reference>